<gene>
    <name evidence="2" type="primary">LOC136080594</name>
</gene>
<sequence>MRFQSTILYISSQLSYTAQVAFASNPLTNAIQKIDKIPFIGDVRQQLINCFPPHIKQFVSSNSVVEDKIVARELMACLLSFCFSHIPTHAIIENRILLRKIFFSKLKSTCLGLYPCYGQRWDLMFKKLPNNFRQRQYTKCHSLKVKRLSQVSVSNNNRKLKPVVTELVANQEQLLNDVENELKKKNLHSQPCPF</sequence>
<organism evidence="1 2">
    <name type="scientific">Hydra vulgaris</name>
    <name type="common">Hydra</name>
    <name type="synonym">Hydra attenuata</name>
    <dbReference type="NCBI Taxonomy" id="6087"/>
    <lineage>
        <taxon>Eukaryota</taxon>
        <taxon>Metazoa</taxon>
        <taxon>Cnidaria</taxon>
        <taxon>Hydrozoa</taxon>
        <taxon>Hydroidolina</taxon>
        <taxon>Anthoathecata</taxon>
        <taxon>Aplanulata</taxon>
        <taxon>Hydridae</taxon>
        <taxon>Hydra</taxon>
    </lineage>
</organism>
<evidence type="ECO:0000313" key="2">
    <source>
        <dbReference type="RefSeq" id="XP_065653510.1"/>
    </source>
</evidence>
<reference evidence="2" key="1">
    <citation type="submission" date="2025-08" db="UniProtKB">
        <authorList>
            <consortium name="RefSeq"/>
        </authorList>
    </citation>
    <scope>IDENTIFICATION</scope>
</reference>
<protein>
    <submittedName>
        <fullName evidence="2">Uncharacterized protein LOC136080594 isoform X1</fullName>
    </submittedName>
</protein>
<keyword evidence="1" id="KW-1185">Reference proteome</keyword>
<dbReference type="RefSeq" id="XP_065653510.1">
    <property type="nucleotide sequence ID" value="XM_065797438.1"/>
</dbReference>
<evidence type="ECO:0000313" key="1">
    <source>
        <dbReference type="Proteomes" id="UP001652625"/>
    </source>
</evidence>
<dbReference type="Proteomes" id="UP001652625">
    <property type="component" value="Chromosome 05"/>
</dbReference>
<name>A0ABM4BWA3_HYDVU</name>
<accession>A0ABM4BWA3</accession>
<proteinExistence type="predicted"/>
<dbReference type="GeneID" id="136080594"/>